<keyword evidence="2" id="KW-0732">Signal</keyword>
<accession>A0ABP7KW27</accession>
<gene>
    <name evidence="3" type="ORF">GCM10022207_65230</name>
</gene>
<evidence type="ECO:0000313" key="4">
    <source>
        <dbReference type="Proteomes" id="UP001501563"/>
    </source>
</evidence>
<evidence type="ECO:0008006" key="5">
    <source>
        <dbReference type="Google" id="ProtNLM"/>
    </source>
</evidence>
<feature type="chain" id="PRO_5047397872" description="Lipoprotein" evidence="2">
    <location>
        <begin position="28"/>
        <end position="195"/>
    </location>
</feature>
<comment type="caution">
    <text evidence="3">The sequence shown here is derived from an EMBL/GenBank/DDBJ whole genome shotgun (WGS) entry which is preliminary data.</text>
</comment>
<proteinExistence type="predicted"/>
<dbReference type="PROSITE" id="PS51257">
    <property type="entry name" value="PROKAR_LIPOPROTEIN"/>
    <property type="match status" value="1"/>
</dbReference>
<evidence type="ECO:0000256" key="1">
    <source>
        <dbReference type="SAM" id="MobiDB-lite"/>
    </source>
</evidence>
<dbReference type="Proteomes" id="UP001501563">
    <property type="component" value="Unassembled WGS sequence"/>
</dbReference>
<keyword evidence="4" id="KW-1185">Reference proteome</keyword>
<organism evidence="3 4">
    <name type="scientific">Streptomyces lannensis</name>
    <dbReference type="NCBI Taxonomy" id="766498"/>
    <lineage>
        <taxon>Bacteria</taxon>
        <taxon>Bacillati</taxon>
        <taxon>Actinomycetota</taxon>
        <taxon>Actinomycetes</taxon>
        <taxon>Kitasatosporales</taxon>
        <taxon>Streptomycetaceae</taxon>
        <taxon>Streptomyces</taxon>
    </lineage>
</organism>
<evidence type="ECO:0000256" key="2">
    <source>
        <dbReference type="SAM" id="SignalP"/>
    </source>
</evidence>
<evidence type="ECO:0000313" key="3">
    <source>
        <dbReference type="EMBL" id="GAA3888696.1"/>
    </source>
</evidence>
<feature type="region of interest" description="Disordered" evidence="1">
    <location>
        <begin position="29"/>
        <end position="68"/>
    </location>
</feature>
<protein>
    <recommendedName>
        <fullName evidence="5">Lipoprotein</fullName>
    </recommendedName>
</protein>
<name>A0ABP7KW27_9ACTN</name>
<feature type="signal peptide" evidence="2">
    <location>
        <begin position="1"/>
        <end position="27"/>
    </location>
</feature>
<feature type="compositionally biased region" description="Basic and acidic residues" evidence="1">
    <location>
        <begin position="47"/>
        <end position="65"/>
    </location>
</feature>
<reference evidence="4" key="1">
    <citation type="journal article" date="2019" name="Int. J. Syst. Evol. Microbiol.">
        <title>The Global Catalogue of Microorganisms (GCM) 10K type strain sequencing project: providing services to taxonomists for standard genome sequencing and annotation.</title>
        <authorList>
            <consortium name="The Broad Institute Genomics Platform"/>
            <consortium name="The Broad Institute Genome Sequencing Center for Infectious Disease"/>
            <person name="Wu L."/>
            <person name="Ma J."/>
        </authorList>
    </citation>
    <scope>NUCLEOTIDE SEQUENCE [LARGE SCALE GENOMIC DNA]</scope>
    <source>
        <strain evidence="4">JCM 16578</strain>
    </source>
</reference>
<dbReference type="EMBL" id="BAAAZA010000024">
    <property type="protein sequence ID" value="GAA3888696.1"/>
    <property type="molecule type" value="Genomic_DNA"/>
</dbReference>
<sequence length="195" mass="19814">MNLRCAMKGRRVLTAAAIVAGLLLTGAGCGGGGDQGESKASSSSSRSPDKDDGAGGHKSPTDSGDKVLATAKDGDITVTVTSAQRDPGGFVTVAGQVTNGGNSSWLGADWQSNETELAGNGGSLSGANLVDEKGKKKYLVLRDTTGRCLCTKFSRLRPGDSASWFAQFPAPPDGTTQVNFQVGGLPPTPIQISQG</sequence>